<gene>
    <name evidence="1" type="ORF">LQ567_23265</name>
</gene>
<sequence>MLQFASRVLLLPLLLAVTLVTQGQFLKTKQEKGYFNITTPAEVQVMWSIDSAMLNEGNARFKAGFEMQTINGYFVNPQFSIGLGVGLQFSHYKYYASTATAVDTLQFHGARISSLPIFADFRYYPRNSINGTMFLVNAGYAPALQASNKDHKPFFNGGPFIKLGAAYKFYLSDLFSLVPSLNFKAQRYGDHTVAGGTLGLGLMF</sequence>
<protein>
    <recommendedName>
        <fullName evidence="3">Outer membrane protein beta-barrel domain-containing protein</fullName>
    </recommendedName>
</protein>
<dbReference type="EMBL" id="JAJNEC010000007">
    <property type="protein sequence ID" value="MCD2425723.1"/>
    <property type="molecule type" value="Genomic_DNA"/>
</dbReference>
<dbReference type="Proteomes" id="UP001199816">
    <property type="component" value="Unassembled WGS sequence"/>
</dbReference>
<accession>A0ABS8PZG2</accession>
<keyword evidence="2" id="KW-1185">Reference proteome</keyword>
<evidence type="ECO:0008006" key="3">
    <source>
        <dbReference type="Google" id="ProtNLM"/>
    </source>
</evidence>
<evidence type="ECO:0000313" key="1">
    <source>
        <dbReference type="EMBL" id="MCD2425723.1"/>
    </source>
</evidence>
<proteinExistence type="predicted"/>
<evidence type="ECO:0000313" key="2">
    <source>
        <dbReference type="Proteomes" id="UP001199816"/>
    </source>
</evidence>
<comment type="caution">
    <text evidence="1">The sequence shown here is derived from an EMBL/GenBank/DDBJ whole genome shotgun (WGS) entry which is preliminary data.</text>
</comment>
<dbReference type="RefSeq" id="WP_231008285.1">
    <property type="nucleotide sequence ID" value="NZ_JAJNEC010000007.1"/>
</dbReference>
<reference evidence="1 2" key="1">
    <citation type="submission" date="2021-11" db="EMBL/GenBank/DDBJ databases">
        <title>Genomic of Niabella pedocola.</title>
        <authorList>
            <person name="Wu T."/>
        </authorList>
    </citation>
    <scope>NUCLEOTIDE SEQUENCE [LARGE SCALE GENOMIC DNA]</scope>
    <source>
        <strain evidence="1 2">JCM 31011</strain>
    </source>
</reference>
<organism evidence="1 2">
    <name type="scientific">Niabella pedocola</name>
    <dbReference type="NCBI Taxonomy" id="1752077"/>
    <lineage>
        <taxon>Bacteria</taxon>
        <taxon>Pseudomonadati</taxon>
        <taxon>Bacteroidota</taxon>
        <taxon>Chitinophagia</taxon>
        <taxon>Chitinophagales</taxon>
        <taxon>Chitinophagaceae</taxon>
        <taxon>Niabella</taxon>
    </lineage>
</organism>
<name>A0ABS8PZG2_9BACT</name>